<feature type="domain" description="MCM OB" evidence="13">
    <location>
        <begin position="44"/>
        <end position="100"/>
    </location>
</feature>
<comment type="subunit">
    <text evidence="12">Component of the minichromosome maintenance (MCM) complex, a heterotetramer composed of MCM2, MCM3, MCM4, MCM5, MCM6 and MCM7. Interacts with ETG1.</text>
</comment>
<keyword evidence="5" id="KW-0547">Nucleotide-binding</keyword>
<keyword evidence="10" id="KW-0539">Nucleus</keyword>
<evidence type="ECO:0000256" key="8">
    <source>
        <dbReference type="ARBA" id="ARBA00022840"/>
    </source>
</evidence>
<dbReference type="GO" id="GO:0000727">
    <property type="term" value="P:double-strand break repair via break-induced replication"/>
    <property type="evidence" value="ECO:0007669"/>
    <property type="project" value="TreeGrafter"/>
</dbReference>
<organism evidence="14 15">
    <name type="scientific">Quercus lobata</name>
    <name type="common">Valley oak</name>
    <dbReference type="NCBI Taxonomy" id="97700"/>
    <lineage>
        <taxon>Eukaryota</taxon>
        <taxon>Viridiplantae</taxon>
        <taxon>Streptophyta</taxon>
        <taxon>Embryophyta</taxon>
        <taxon>Tracheophyta</taxon>
        <taxon>Spermatophyta</taxon>
        <taxon>Magnoliopsida</taxon>
        <taxon>eudicotyledons</taxon>
        <taxon>Gunneridae</taxon>
        <taxon>Pentapetalae</taxon>
        <taxon>rosids</taxon>
        <taxon>fabids</taxon>
        <taxon>Fagales</taxon>
        <taxon>Fagaceae</taxon>
        <taxon>Quercus</taxon>
    </lineage>
</organism>
<dbReference type="Proteomes" id="UP000594261">
    <property type="component" value="Chromosome 2"/>
</dbReference>
<evidence type="ECO:0000256" key="12">
    <source>
        <dbReference type="ARBA" id="ARBA00064407"/>
    </source>
</evidence>
<evidence type="ECO:0000256" key="1">
    <source>
        <dbReference type="ARBA" id="ARBA00004123"/>
    </source>
</evidence>
<dbReference type="InParanoid" id="A0A7N2KY45"/>
<dbReference type="SUPFAM" id="SSF50249">
    <property type="entry name" value="Nucleic acid-binding proteins"/>
    <property type="match status" value="1"/>
</dbReference>
<dbReference type="GO" id="GO:0005524">
    <property type="term" value="F:ATP binding"/>
    <property type="evidence" value="ECO:0007669"/>
    <property type="project" value="UniProtKB-KW"/>
</dbReference>
<dbReference type="GO" id="GO:0017116">
    <property type="term" value="F:single-stranded DNA helicase activity"/>
    <property type="evidence" value="ECO:0007669"/>
    <property type="project" value="TreeGrafter"/>
</dbReference>
<accession>A0A7N2KY45</accession>
<evidence type="ECO:0000256" key="9">
    <source>
        <dbReference type="ARBA" id="ARBA00023125"/>
    </source>
</evidence>
<evidence type="ECO:0000256" key="11">
    <source>
        <dbReference type="ARBA" id="ARBA00053280"/>
    </source>
</evidence>
<evidence type="ECO:0000259" key="13">
    <source>
        <dbReference type="Pfam" id="PF17207"/>
    </source>
</evidence>
<dbReference type="GO" id="GO:1902975">
    <property type="term" value="P:mitotic DNA replication initiation"/>
    <property type="evidence" value="ECO:0007669"/>
    <property type="project" value="TreeGrafter"/>
</dbReference>
<dbReference type="AlphaFoldDB" id="A0A7N2KY45"/>
<comment type="subcellular location">
    <subcellularLocation>
        <location evidence="1">Nucleus</location>
    </subcellularLocation>
</comment>
<dbReference type="GO" id="GO:0006271">
    <property type="term" value="P:DNA strand elongation involved in DNA replication"/>
    <property type="evidence" value="ECO:0007669"/>
    <property type="project" value="TreeGrafter"/>
</dbReference>
<keyword evidence="6" id="KW-0378">Hydrolase</keyword>
<protein>
    <recommendedName>
        <fullName evidence="3">DNA helicase</fullName>
        <ecNumber evidence="3">3.6.4.12</ecNumber>
    </recommendedName>
</protein>
<dbReference type="Gramene" id="QL02p066253:mrna">
    <property type="protein sequence ID" value="QL02p066253:mrna"/>
    <property type="gene ID" value="QL02p066253"/>
</dbReference>
<reference evidence="15" key="1">
    <citation type="journal article" date="2016" name="G3 (Bethesda)">
        <title>First Draft Assembly and Annotation of the Genome of a California Endemic Oak Quercus lobata Nee (Fagaceae).</title>
        <authorList>
            <person name="Sork V.L."/>
            <person name="Fitz-Gibbon S.T."/>
            <person name="Puiu D."/>
            <person name="Crepeau M."/>
            <person name="Gugger P.F."/>
            <person name="Sherman R."/>
            <person name="Stevens K."/>
            <person name="Langley C.H."/>
            <person name="Pellegrini M."/>
            <person name="Salzberg S.L."/>
        </authorList>
    </citation>
    <scope>NUCLEOTIDE SEQUENCE [LARGE SCALE GENOMIC DNA]</scope>
    <source>
        <strain evidence="15">cv. SW786</strain>
    </source>
</reference>
<evidence type="ECO:0000256" key="2">
    <source>
        <dbReference type="ARBA" id="ARBA00008010"/>
    </source>
</evidence>
<dbReference type="InterPro" id="IPR033762">
    <property type="entry name" value="MCM_OB"/>
</dbReference>
<evidence type="ECO:0000256" key="7">
    <source>
        <dbReference type="ARBA" id="ARBA00022806"/>
    </source>
</evidence>
<keyword evidence="4" id="KW-0235">DNA replication</keyword>
<evidence type="ECO:0000256" key="5">
    <source>
        <dbReference type="ARBA" id="ARBA00022741"/>
    </source>
</evidence>
<sequence>MVEASMLREASIDVKQYMVSTPTSTDDPREVRARIFNLKSSTSMRNLNPSDVERMVSLKGMIIRSSSIIPEIREAIFRCLVCGYYSDPVVINRGQITEPKISLKEE</sequence>
<dbReference type="EnsemblPlants" id="QL02p066253:mrna">
    <property type="protein sequence ID" value="QL02p066253:mrna"/>
    <property type="gene ID" value="QL02p066253"/>
</dbReference>
<evidence type="ECO:0000256" key="3">
    <source>
        <dbReference type="ARBA" id="ARBA00012551"/>
    </source>
</evidence>
<keyword evidence="7" id="KW-0347">Helicase</keyword>
<comment type="function">
    <text evidence="11">Probable component of the MCM2-7 complex (MCM complex) that may function as a DNA helicase and which is essential to undergo a single round of replication initiation and elongation per cell cycle in eukaryotic cells.</text>
</comment>
<dbReference type="GO" id="GO:0042555">
    <property type="term" value="C:MCM complex"/>
    <property type="evidence" value="ECO:0007669"/>
    <property type="project" value="TreeGrafter"/>
</dbReference>
<name>A0A7N2KY45_QUELO</name>
<evidence type="ECO:0000313" key="14">
    <source>
        <dbReference type="EnsemblPlants" id="QL02p066253:mrna"/>
    </source>
</evidence>
<keyword evidence="15" id="KW-1185">Reference proteome</keyword>
<proteinExistence type="inferred from homology"/>
<comment type="similarity">
    <text evidence="2">Belongs to the MCM family.</text>
</comment>
<evidence type="ECO:0000256" key="4">
    <source>
        <dbReference type="ARBA" id="ARBA00022705"/>
    </source>
</evidence>
<dbReference type="Pfam" id="PF17207">
    <property type="entry name" value="MCM_OB"/>
    <property type="match status" value="1"/>
</dbReference>
<dbReference type="EC" id="3.6.4.12" evidence="3"/>
<dbReference type="GO" id="GO:0000347">
    <property type="term" value="C:THO complex"/>
    <property type="evidence" value="ECO:0007669"/>
    <property type="project" value="UniProtKB-ARBA"/>
</dbReference>
<evidence type="ECO:0000313" key="15">
    <source>
        <dbReference type="Proteomes" id="UP000594261"/>
    </source>
</evidence>
<dbReference type="PANTHER" id="PTHR11630">
    <property type="entry name" value="DNA REPLICATION LICENSING FACTOR MCM FAMILY MEMBER"/>
    <property type="match status" value="1"/>
</dbReference>
<dbReference type="PANTHER" id="PTHR11630:SF66">
    <property type="entry name" value="DNA REPLICATION LICENSING FACTOR MCM4"/>
    <property type="match status" value="1"/>
</dbReference>
<reference evidence="14" key="2">
    <citation type="submission" date="2021-01" db="UniProtKB">
        <authorList>
            <consortium name="EnsemblPlants"/>
        </authorList>
    </citation>
    <scope>IDENTIFICATION</scope>
</reference>
<keyword evidence="8" id="KW-0067">ATP-binding</keyword>
<dbReference type="GO" id="GO:0003697">
    <property type="term" value="F:single-stranded DNA binding"/>
    <property type="evidence" value="ECO:0007669"/>
    <property type="project" value="TreeGrafter"/>
</dbReference>
<dbReference type="FunFam" id="2.20.28.10:FF:000003">
    <property type="entry name" value="DNA helicase"/>
    <property type="match status" value="1"/>
</dbReference>
<dbReference type="InterPro" id="IPR012340">
    <property type="entry name" value="NA-bd_OB-fold"/>
</dbReference>
<dbReference type="GO" id="GO:0016787">
    <property type="term" value="F:hydrolase activity"/>
    <property type="evidence" value="ECO:0007669"/>
    <property type="project" value="UniProtKB-KW"/>
</dbReference>
<evidence type="ECO:0000256" key="6">
    <source>
        <dbReference type="ARBA" id="ARBA00022801"/>
    </source>
</evidence>
<keyword evidence="9" id="KW-0238">DNA-binding</keyword>
<dbReference type="InterPro" id="IPR031327">
    <property type="entry name" value="MCM"/>
</dbReference>
<evidence type="ECO:0000256" key="10">
    <source>
        <dbReference type="ARBA" id="ARBA00023242"/>
    </source>
</evidence>